<accession>A0A9E6Y2Q7</accession>
<keyword evidence="2" id="KW-0285">Flavoprotein</keyword>
<sequence>MTDWATPPPDRCDLAVVGAGIVGLAVARELAHRHPQRSIAVLEREMEVGTHQTGHNSGVIHAGIYYLPGSLKARLCVEGAQEMREFCEQRGVAHETCGKVIVATDRSELGRLEELELRGRANGVPGLRRLDADGIRELEPHAAGIAGLHSPATGIADFGAVARALAADVGGVHCGCGVEAVQERERTVVLRHARGHLEARQAVFCAGAWSDRLAVAAGAGTDPRIVPFRGAYLRLVPERRHLVRSLIYPVPDPALPFLGVHLTRHTSGDVLVGPTALLAGARDAYRLGRVRPRDLADTLRWRGTWRMARRWWQTGTVEMRHAASRSAFVRAAARFVPELAPGDVEPAFAGVRAQALGRDGRLVDDFVFSRTGRALHVRNAPSPGATSALAIGRHIAEEVGRMMT</sequence>
<dbReference type="AlphaFoldDB" id="A0A9E6Y2Q7"/>
<comment type="cofactor">
    <cofactor evidence="1">
        <name>FAD</name>
        <dbReference type="ChEBI" id="CHEBI:57692"/>
    </cofactor>
</comment>
<dbReference type="InterPro" id="IPR036188">
    <property type="entry name" value="FAD/NAD-bd_sf"/>
</dbReference>
<organism evidence="7 8">
    <name type="scientific">Capillimicrobium parvum</name>
    <dbReference type="NCBI Taxonomy" id="2884022"/>
    <lineage>
        <taxon>Bacteria</taxon>
        <taxon>Bacillati</taxon>
        <taxon>Actinomycetota</taxon>
        <taxon>Thermoleophilia</taxon>
        <taxon>Solirubrobacterales</taxon>
        <taxon>Capillimicrobiaceae</taxon>
        <taxon>Capillimicrobium</taxon>
    </lineage>
</organism>
<dbReference type="Pfam" id="PF01266">
    <property type="entry name" value="DAO"/>
    <property type="match status" value="1"/>
</dbReference>
<name>A0A9E6Y2Q7_9ACTN</name>
<dbReference type="PANTHER" id="PTHR43104:SF2">
    <property type="entry name" value="L-2-HYDROXYGLUTARATE DEHYDROGENASE, MITOCHONDRIAL"/>
    <property type="match status" value="1"/>
</dbReference>
<keyword evidence="4 7" id="KW-0560">Oxidoreductase</keyword>
<dbReference type="GO" id="GO:0005737">
    <property type="term" value="C:cytoplasm"/>
    <property type="evidence" value="ECO:0007669"/>
    <property type="project" value="TreeGrafter"/>
</dbReference>
<dbReference type="EMBL" id="CP087164">
    <property type="protein sequence ID" value="UGS38786.1"/>
    <property type="molecule type" value="Genomic_DNA"/>
</dbReference>
<evidence type="ECO:0000256" key="2">
    <source>
        <dbReference type="ARBA" id="ARBA00022630"/>
    </source>
</evidence>
<dbReference type="EC" id="1.1.5.-" evidence="7"/>
<evidence type="ECO:0000313" key="8">
    <source>
        <dbReference type="Proteomes" id="UP001162834"/>
    </source>
</evidence>
<gene>
    <name evidence="7" type="primary">lhgD</name>
    <name evidence="7" type="ORF">DSM104329_05216</name>
</gene>
<evidence type="ECO:0000256" key="3">
    <source>
        <dbReference type="ARBA" id="ARBA00022827"/>
    </source>
</evidence>
<dbReference type="Gene3D" id="3.30.9.10">
    <property type="entry name" value="D-Amino Acid Oxidase, subunit A, domain 2"/>
    <property type="match status" value="1"/>
</dbReference>
<evidence type="ECO:0000256" key="1">
    <source>
        <dbReference type="ARBA" id="ARBA00001974"/>
    </source>
</evidence>
<dbReference type="RefSeq" id="WP_259312801.1">
    <property type="nucleotide sequence ID" value="NZ_CP087164.1"/>
</dbReference>
<dbReference type="PANTHER" id="PTHR43104">
    <property type="entry name" value="L-2-HYDROXYGLUTARATE DEHYDROGENASE, MITOCHONDRIAL"/>
    <property type="match status" value="1"/>
</dbReference>
<dbReference type="GO" id="GO:0047545">
    <property type="term" value="F:(S)-2-hydroxyglutarate dehydrogenase activity"/>
    <property type="evidence" value="ECO:0007669"/>
    <property type="project" value="TreeGrafter"/>
</dbReference>
<proteinExistence type="inferred from homology"/>
<keyword evidence="8" id="KW-1185">Reference proteome</keyword>
<feature type="domain" description="FAD dependent oxidoreductase" evidence="6">
    <location>
        <begin position="13"/>
        <end position="397"/>
    </location>
</feature>
<dbReference type="Gene3D" id="3.50.50.60">
    <property type="entry name" value="FAD/NAD(P)-binding domain"/>
    <property type="match status" value="1"/>
</dbReference>
<evidence type="ECO:0000259" key="6">
    <source>
        <dbReference type="Pfam" id="PF01266"/>
    </source>
</evidence>
<keyword evidence="3" id="KW-0274">FAD</keyword>
<evidence type="ECO:0000256" key="4">
    <source>
        <dbReference type="ARBA" id="ARBA00023002"/>
    </source>
</evidence>
<reference evidence="7" key="1">
    <citation type="journal article" date="2022" name="Int. J. Syst. Evol. Microbiol.">
        <title>Pseudomonas aegrilactucae sp. nov. and Pseudomonas morbosilactucae sp. nov., pathogens causing bacterial rot of lettuce in Japan.</title>
        <authorList>
            <person name="Sawada H."/>
            <person name="Fujikawa T."/>
            <person name="Satou M."/>
        </authorList>
    </citation>
    <scope>NUCLEOTIDE SEQUENCE</scope>
    <source>
        <strain evidence="7">0166_1</strain>
    </source>
</reference>
<dbReference type="KEGG" id="sbae:DSM104329_05216"/>
<dbReference type="NCBIfam" id="NF008726">
    <property type="entry name" value="PRK11728.1"/>
    <property type="match status" value="1"/>
</dbReference>
<evidence type="ECO:0000256" key="5">
    <source>
        <dbReference type="ARBA" id="ARBA00037941"/>
    </source>
</evidence>
<protein>
    <submittedName>
        <fullName evidence="7">L-2-hydroxyglutarate dehydrogenase</fullName>
        <ecNumber evidence="7">1.1.5.-</ecNumber>
    </submittedName>
</protein>
<dbReference type="InterPro" id="IPR006076">
    <property type="entry name" value="FAD-dep_OxRdtase"/>
</dbReference>
<dbReference type="SUPFAM" id="SSF51905">
    <property type="entry name" value="FAD/NAD(P)-binding domain"/>
    <property type="match status" value="1"/>
</dbReference>
<comment type="similarity">
    <text evidence="5">Belongs to the L2HGDH family.</text>
</comment>
<evidence type="ECO:0000313" key="7">
    <source>
        <dbReference type="EMBL" id="UGS38786.1"/>
    </source>
</evidence>
<dbReference type="Proteomes" id="UP001162834">
    <property type="component" value="Chromosome"/>
</dbReference>